<dbReference type="AlphaFoldDB" id="A0A1B2ERD2"/>
<gene>
    <name evidence="2" type="ORF">BB934_30095</name>
</gene>
<dbReference type="KEGG" id="moc:BB934_30095"/>
<dbReference type="InterPro" id="IPR021760">
    <property type="entry name" value="RepC_C"/>
</dbReference>
<evidence type="ECO:0000313" key="2">
    <source>
        <dbReference type="EMBL" id="ANY82535.1"/>
    </source>
</evidence>
<organism evidence="2">
    <name type="scientific">Microvirga ossetica</name>
    <dbReference type="NCBI Taxonomy" id="1882682"/>
    <lineage>
        <taxon>Bacteria</taxon>
        <taxon>Pseudomonadati</taxon>
        <taxon>Pseudomonadota</taxon>
        <taxon>Alphaproteobacteria</taxon>
        <taxon>Hyphomicrobiales</taxon>
        <taxon>Methylobacteriaceae</taxon>
        <taxon>Microvirga</taxon>
    </lineage>
</organism>
<protein>
    <recommendedName>
        <fullName evidence="1">Plasmid replication protein C C-terminal domain-containing protein</fullName>
    </recommendedName>
</protein>
<reference evidence="2" key="1">
    <citation type="submission" date="2016-07" db="EMBL/GenBank/DDBJ databases">
        <title>Microvirga ossetica sp. nov. a new species of rhizobia isolated from root nodules of the legume species Vicia alpestris Steven originated from North Ossetia region in the Caucasus.</title>
        <authorList>
            <person name="Safronova V.I."/>
            <person name="Kuznetsova I.G."/>
            <person name="Sazanova A.L."/>
            <person name="Belimov A."/>
            <person name="Andronov E."/>
            <person name="Osledkin Y.S."/>
            <person name="Onishchuk O.P."/>
            <person name="Kurchak O.N."/>
            <person name="Shaposhnikov A.I."/>
            <person name="Willems A."/>
            <person name="Tikhonovich I.A."/>
        </authorList>
    </citation>
    <scope>NUCLEOTIDE SEQUENCE [LARGE SCALE GENOMIC DNA]</scope>
    <source>
        <strain evidence="2">V5/3M</strain>
        <plasmid evidence="2">unnamed1</plasmid>
    </source>
</reference>
<evidence type="ECO:0000259" key="1">
    <source>
        <dbReference type="Pfam" id="PF11800"/>
    </source>
</evidence>
<accession>A0A1B2ERD2</accession>
<sequence>MILEACPTLSDYPEPIEDVSDIVAAGRYLRGSLGANESAWNEAVAEIGLVRAAVTVIYVLQLYDDDVSSGEGRIKNPGGYFRAMARLVKAGKIDLSVELLAMRRRRMS</sequence>
<dbReference type="Pfam" id="PF11800">
    <property type="entry name" value="RP-C_C"/>
    <property type="match status" value="1"/>
</dbReference>
<name>A0A1B2ERD2_9HYPH</name>
<feature type="domain" description="Plasmid replication protein C C-terminal" evidence="1">
    <location>
        <begin position="1"/>
        <end position="104"/>
    </location>
</feature>
<keyword evidence="2" id="KW-0614">Plasmid</keyword>
<proteinExistence type="predicted"/>
<geneLocation type="plasmid" evidence="2">
    <name>unnamed1</name>
</geneLocation>
<dbReference type="EMBL" id="CP016617">
    <property type="protein sequence ID" value="ANY82535.1"/>
    <property type="molecule type" value="Genomic_DNA"/>
</dbReference>